<dbReference type="Proteomes" id="UP000688947">
    <property type="component" value="Unassembled WGS sequence"/>
</dbReference>
<dbReference type="OrthoDB" id="122237at2759"/>
<proteinExistence type="predicted"/>
<organism evidence="1 2">
    <name type="scientific">Phytophthora cactorum</name>
    <dbReference type="NCBI Taxonomy" id="29920"/>
    <lineage>
        <taxon>Eukaryota</taxon>
        <taxon>Sar</taxon>
        <taxon>Stramenopiles</taxon>
        <taxon>Oomycota</taxon>
        <taxon>Peronosporomycetes</taxon>
        <taxon>Peronosporales</taxon>
        <taxon>Peronosporaceae</taxon>
        <taxon>Phytophthora</taxon>
    </lineage>
</organism>
<gene>
    <name evidence="1" type="ORF">JG687_00018050</name>
</gene>
<dbReference type="EMBL" id="JAENGZ010002321">
    <property type="protein sequence ID" value="KAG6944104.1"/>
    <property type="molecule type" value="Genomic_DNA"/>
</dbReference>
<dbReference type="AlphaFoldDB" id="A0A8T1TQJ1"/>
<evidence type="ECO:0000313" key="2">
    <source>
        <dbReference type="Proteomes" id="UP000688947"/>
    </source>
</evidence>
<accession>A0A8T1TQJ1</accession>
<comment type="caution">
    <text evidence="1">The sequence shown here is derived from an EMBL/GenBank/DDBJ whole genome shotgun (WGS) entry which is preliminary data.</text>
</comment>
<sequence length="67" mass="7653">MLRKIGVTRKKILKYIWENTNAEPSMSDVHNLLARLSARTRRHHVVEEALRDFGSLLPGRGVWGGTL</sequence>
<name>A0A8T1TQJ1_9STRA</name>
<protein>
    <submittedName>
        <fullName evidence="1">Uncharacterized protein</fullName>
    </submittedName>
</protein>
<evidence type="ECO:0000313" key="1">
    <source>
        <dbReference type="EMBL" id="KAG6944104.1"/>
    </source>
</evidence>
<reference evidence="1" key="1">
    <citation type="submission" date="2021-01" db="EMBL/GenBank/DDBJ databases">
        <title>Phytophthora aleatoria, a newly-described species from Pinus radiata is distinct from Phytophthora cactorum isolates based on comparative genomics.</title>
        <authorList>
            <person name="Mcdougal R."/>
            <person name="Panda P."/>
            <person name="Williams N."/>
            <person name="Studholme D.J."/>
        </authorList>
    </citation>
    <scope>NUCLEOTIDE SEQUENCE</scope>
    <source>
        <strain evidence="1">NZFS 3830</strain>
    </source>
</reference>